<evidence type="ECO:0000313" key="4">
    <source>
        <dbReference type="EMBL" id="QDT12192.1"/>
    </source>
</evidence>
<dbReference type="PANTHER" id="PTHR34512:SF30">
    <property type="entry name" value="OUTER MEMBRANE PROTEIN ASSEMBLY FACTOR BAMB"/>
    <property type="match status" value="1"/>
</dbReference>
<feature type="chain" id="PRO_5021822533" evidence="2">
    <location>
        <begin position="28"/>
        <end position="556"/>
    </location>
</feature>
<dbReference type="PANTHER" id="PTHR34512">
    <property type="entry name" value="CELL SURFACE PROTEIN"/>
    <property type="match status" value="1"/>
</dbReference>
<dbReference type="AlphaFoldDB" id="A0A517NYJ3"/>
<feature type="compositionally biased region" description="Gly residues" evidence="1">
    <location>
        <begin position="538"/>
        <end position="547"/>
    </location>
</feature>
<feature type="domain" description="Pyrrolo-quinoline quinone repeat" evidence="3">
    <location>
        <begin position="310"/>
        <end position="423"/>
    </location>
</feature>
<dbReference type="SUPFAM" id="SSF50998">
    <property type="entry name" value="Quinoprotein alcohol dehydrogenase-like"/>
    <property type="match status" value="2"/>
</dbReference>
<evidence type="ECO:0000313" key="5">
    <source>
        <dbReference type="Proteomes" id="UP000319817"/>
    </source>
</evidence>
<keyword evidence="2" id="KW-0732">Signal</keyword>
<dbReference type="EMBL" id="CP036526">
    <property type="protein sequence ID" value="QDT12192.1"/>
    <property type="molecule type" value="Genomic_DNA"/>
</dbReference>
<feature type="region of interest" description="Disordered" evidence="1">
    <location>
        <begin position="463"/>
        <end position="556"/>
    </location>
</feature>
<dbReference type="RefSeq" id="WP_419189186.1">
    <property type="nucleotide sequence ID" value="NZ_CP036526.1"/>
</dbReference>
<name>A0A517NYJ3_9BACT</name>
<gene>
    <name evidence="4" type="ORF">K239x_42010</name>
</gene>
<dbReference type="Proteomes" id="UP000319817">
    <property type="component" value="Chromosome"/>
</dbReference>
<feature type="compositionally biased region" description="Low complexity" evidence="1">
    <location>
        <begin position="502"/>
        <end position="537"/>
    </location>
</feature>
<reference evidence="4 5" key="1">
    <citation type="submission" date="2019-02" db="EMBL/GenBank/DDBJ databases">
        <title>Deep-cultivation of Planctomycetes and their phenomic and genomic characterization uncovers novel biology.</title>
        <authorList>
            <person name="Wiegand S."/>
            <person name="Jogler M."/>
            <person name="Boedeker C."/>
            <person name="Pinto D."/>
            <person name="Vollmers J."/>
            <person name="Rivas-Marin E."/>
            <person name="Kohn T."/>
            <person name="Peeters S.H."/>
            <person name="Heuer A."/>
            <person name="Rast P."/>
            <person name="Oberbeckmann S."/>
            <person name="Bunk B."/>
            <person name="Jeske O."/>
            <person name="Meyerdierks A."/>
            <person name="Storesund J.E."/>
            <person name="Kallscheuer N."/>
            <person name="Luecker S."/>
            <person name="Lage O.M."/>
            <person name="Pohl T."/>
            <person name="Merkel B.J."/>
            <person name="Hornburger P."/>
            <person name="Mueller R.-W."/>
            <person name="Bruemmer F."/>
            <person name="Labrenz M."/>
            <person name="Spormann A.M."/>
            <person name="Op den Camp H."/>
            <person name="Overmann J."/>
            <person name="Amann R."/>
            <person name="Jetten M.S.M."/>
            <person name="Mascher T."/>
            <person name="Medema M.H."/>
            <person name="Devos D.P."/>
            <person name="Kaster A.-K."/>
            <person name="Ovreas L."/>
            <person name="Rohde M."/>
            <person name="Galperin M.Y."/>
            <person name="Jogler C."/>
        </authorList>
    </citation>
    <scope>NUCLEOTIDE SEQUENCE [LARGE SCALE GENOMIC DNA]</scope>
    <source>
        <strain evidence="4 5">K23_9</strain>
    </source>
</reference>
<dbReference type="InterPro" id="IPR015943">
    <property type="entry name" value="WD40/YVTN_repeat-like_dom_sf"/>
</dbReference>
<feature type="compositionally biased region" description="Polar residues" evidence="1">
    <location>
        <begin position="465"/>
        <end position="480"/>
    </location>
</feature>
<evidence type="ECO:0000256" key="1">
    <source>
        <dbReference type="SAM" id="MobiDB-lite"/>
    </source>
</evidence>
<evidence type="ECO:0000259" key="3">
    <source>
        <dbReference type="Pfam" id="PF13360"/>
    </source>
</evidence>
<feature type="signal peptide" evidence="2">
    <location>
        <begin position="1"/>
        <end position="27"/>
    </location>
</feature>
<dbReference type="Pfam" id="PF13360">
    <property type="entry name" value="PQQ_2"/>
    <property type="match status" value="1"/>
</dbReference>
<dbReference type="Gene3D" id="2.130.10.10">
    <property type="entry name" value="YVTN repeat-like/Quinoprotein amine dehydrogenase"/>
    <property type="match status" value="2"/>
</dbReference>
<evidence type="ECO:0000256" key="2">
    <source>
        <dbReference type="SAM" id="SignalP"/>
    </source>
</evidence>
<sequence precursor="true">MLRSNYSGFRYSSALSVAFCVACLAFAGQYSPTSVFADETMSANLASRMGLETAWQRQIQVPAGAASIVDQQIYVHQSEPHEYVEVVATMKRPDAETGKEETYESVLRRISVDEVDRYGNAIGKKEAERLASNEVRRLTHRKVDAKVTSKTVPRICLYTLSDDGTLECRDAETGSPVWLSRVGNRHIGYSKIGIDDQFLTVINGGNLIKLNAKDGAELESIRTTTMPLFGAIHAGEYSMVPTIRNGIVGYPLSNDKREAFTEVVAGLALAPPSKSPNSTKIAWGTNRGYVYVMESEGTPSILFRLNTDGIVSGRVAAASGDYFYFGSESGQVYGIQASREGKVVWSRPYGEPFYNSPMIAGDKVLLRSTYGNLYCLGTADGIMVWEDTVSNIDELLAVFDGKVFVRLLSGGLSVIDLESGKTISVTNDVLPTRLLANSQTNRLYLVSQTGAVQCLRPTGAVLPTFNESKSQSASSGSTDPMASDKEPEGPSGAFAGQGQPKDPFGASAAPAAAGGDPFGAGAADPFGAAGGDAMADPFGGGAGGGGADPFADPFGN</sequence>
<keyword evidence="5" id="KW-1185">Reference proteome</keyword>
<accession>A0A517NYJ3</accession>
<organism evidence="4 5">
    <name type="scientific">Stieleria marina</name>
    <dbReference type="NCBI Taxonomy" id="1930275"/>
    <lineage>
        <taxon>Bacteria</taxon>
        <taxon>Pseudomonadati</taxon>
        <taxon>Planctomycetota</taxon>
        <taxon>Planctomycetia</taxon>
        <taxon>Pirellulales</taxon>
        <taxon>Pirellulaceae</taxon>
        <taxon>Stieleria</taxon>
    </lineage>
</organism>
<dbReference type="InterPro" id="IPR011047">
    <property type="entry name" value="Quinoprotein_ADH-like_sf"/>
</dbReference>
<proteinExistence type="predicted"/>
<protein>
    <submittedName>
        <fullName evidence="4">Outer membrane biogenesis protein BamB</fullName>
    </submittedName>
</protein>
<dbReference type="InterPro" id="IPR002372">
    <property type="entry name" value="PQQ_rpt_dom"/>
</dbReference>